<dbReference type="Proteomes" id="UP000442109">
    <property type="component" value="Unassembled WGS sequence"/>
</dbReference>
<evidence type="ECO:0000256" key="5">
    <source>
        <dbReference type="ARBA" id="ARBA00022989"/>
    </source>
</evidence>
<dbReference type="PANTHER" id="PTHR43394">
    <property type="entry name" value="ATP-DEPENDENT PERMEASE MDL1, MITOCHONDRIAL"/>
    <property type="match status" value="1"/>
</dbReference>
<accession>A0A844M0L5</accession>
<dbReference type="EMBL" id="WFKQ01000002">
    <property type="protein sequence ID" value="MUG32047.1"/>
    <property type="molecule type" value="Genomic_DNA"/>
</dbReference>
<reference evidence="11 12" key="1">
    <citation type="journal article" date="2019" name="PLoS ONE">
        <title>Pup mortality in New Zealand sea lions (Phocarctos hookeri) at Enderby Island, Auckland Islands, 2013-18.</title>
        <authorList>
            <person name="Michael S.A."/>
            <person name="Hayman D.T.S."/>
            <person name="Gray R."/>
            <person name="Zhang J."/>
            <person name="Rogers L."/>
            <person name="Roe W.D."/>
        </authorList>
    </citation>
    <scope>NUCLEOTIDE SEQUENCE [LARGE SCALE GENOMIC DNA]</scope>
    <source>
        <strain evidence="11 12">SM868</strain>
    </source>
</reference>
<dbReference type="InterPro" id="IPR017750">
    <property type="entry name" value="ATPase_T1SS"/>
</dbReference>
<keyword evidence="5 8" id="KW-1133">Transmembrane helix</keyword>
<comment type="subcellular location">
    <subcellularLocation>
        <location evidence="1">Cell membrane</location>
        <topology evidence="1">Multi-pass membrane protein</topology>
    </subcellularLocation>
</comment>
<dbReference type="SMART" id="SM00382">
    <property type="entry name" value="AAA"/>
    <property type="match status" value="1"/>
</dbReference>
<dbReference type="SUPFAM" id="SSF90123">
    <property type="entry name" value="ABC transporter transmembrane region"/>
    <property type="match status" value="1"/>
</dbReference>
<dbReference type="RefSeq" id="WP_155586951.1">
    <property type="nucleotide sequence ID" value="NZ_WFKQ01000002.1"/>
</dbReference>
<dbReference type="PROSITE" id="PS50929">
    <property type="entry name" value="ABC_TM1F"/>
    <property type="match status" value="1"/>
</dbReference>
<comment type="caution">
    <text evidence="11">The sequence shown here is derived from an EMBL/GenBank/DDBJ whole genome shotgun (WGS) entry which is preliminary data.</text>
</comment>
<feature type="transmembrane region" description="Helical" evidence="8">
    <location>
        <begin position="410"/>
        <end position="432"/>
    </location>
</feature>
<dbReference type="SUPFAM" id="SSF52540">
    <property type="entry name" value="P-loop containing nucleoside triphosphate hydrolases"/>
    <property type="match status" value="1"/>
</dbReference>
<dbReference type="GO" id="GO:0016887">
    <property type="term" value="F:ATP hydrolysis activity"/>
    <property type="evidence" value="ECO:0007669"/>
    <property type="project" value="InterPro"/>
</dbReference>
<feature type="domain" description="ABC transporter" evidence="9">
    <location>
        <begin position="501"/>
        <end position="737"/>
    </location>
</feature>
<feature type="compositionally biased region" description="Polar residues" evidence="7">
    <location>
        <begin position="772"/>
        <end position="781"/>
    </location>
</feature>
<protein>
    <submittedName>
        <fullName evidence="11">Type I secretion system permease/ATPase</fullName>
    </submittedName>
</protein>
<keyword evidence="12" id="KW-1185">Reference proteome</keyword>
<feature type="compositionally biased region" description="Polar residues" evidence="7">
    <location>
        <begin position="732"/>
        <end position="748"/>
    </location>
</feature>
<dbReference type="InterPro" id="IPR003593">
    <property type="entry name" value="AAA+_ATPase"/>
</dbReference>
<dbReference type="PANTHER" id="PTHR43394:SF1">
    <property type="entry name" value="ATP-BINDING CASSETTE SUB-FAMILY B MEMBER 10, MITOCHONDRIAL"/>
    <property type="match status" value="1"/>
</dbReference>
<dbReference type="NCBIfam" id="TIGR03375">
    <property type="entry name" value="type_I_sec_LssB"/>
    <property type="match status" value="1"/>
</dbReference>
<evidence type="ECO:0000256" key="7">
    <source>
        <dbReference type="SAM" id="MobiDB-lite"/>
    </source>
</evidence>
<feature type="transmembrane region" description="Helical" evidence="8">
    <location>
        <begin position="294"/>
        <end position="319"/>
    </location>
</feature>
<keyword evidence="6 8" id="KW-0472">Membrane</keyword>
<dbReference type="Gene3D" id="3.40.50.300">
    <property type="entry name" value="P-loop containing nucleotide triphosphate hydrolases"/>
    <property type="match status" value="1"/>
</dbReference>
<feature type="transmembrane region" description="Helical" evidence="8">
    <location>
        <begin position="325"/>
        <end position="342"/>
    </location>
</feature>
<evidence type="ECO:0000256" key="8">
    <source>
        <dbReference type="SAM" id="Phobius"/>
    </source>
</evidence>
<dbReference type="InterPro" id="IPR011527">
    <property type="entry name" value="ABC1_TM_dom"/>
</dbReference>
<evidence type="ECO:0000259" key="10">
    <source>
        <dbReference type="PROSITE" id="PS50929"/>
    </source>
</evidence>
<feature type="compositionally biased region" description="Polar residues" evidence="7">
    <location>
        <begin position="793"/>
        <end position="808"/>
    </location>
</feature>
<dbReference type="InterPro" id="IPR039421">
    <property type="entry name" value="Type_1_exporter"/>
</dbReference>
<feature type="compositionally biased region" description="Polar residues" evidence="7">
    <location>
        <begin position="849"/>
        <end position="859"/>
    </location>
</feature>
<gene>
    <name evidence="11" type="ORF">GB996_04480</name>
</gene>
<feature type="region of interest" description="Disordered" evidence="7">
    <location>
        <begin position="1"/>
        <end position="24"/>
    </location>
</feature>
<evidence type="ECO:0000313" key="11">
    <source>
        <dbReference type="EMBL" id="MUG32047.1"/>
    </source>
</evidence>
<dbReference type="InterPro" id="IPR027417">
    <property type="entry name" value="P-loop_NTPase"/>
</dbReference>
<evidence type="ECO:0000256" key="6">
    <source>
        <dbReference type="ARBA" id="ARBA00023136"/>
    </source>
</evidence>
<feature type="transmembrane region" description="Helical" evidence="8">
    <location>
        <begin position="184"/>
        <end position="207"/>
    </location>
</feature>
<organism evidence="11 12">
    <name type="scientific">Psychrobacter sanguinis</name>
    <dbReference type="NCBI Taxonomy" id="861445"/>
    <lineage>
        <taxon>Bacteria</taxon>
        <taxon>Pseudomonadati</taxon>
        <taxon>Pseudomonadota</taxon>
        <taxon>Gammaproteobacteria</taxon>
        <taxon>Moraxellales</taxon>
        <taxon>Moraxellaceae</taxon>
        <taxon>Psychrobacter</taxon>
    </lineage>
</organism>
<dbReference type="AlphaFoldDB" id="A0A844M0L5"/>
<sequence length="867" mass="94408">MSTNQNPENNLGPKSSGAAPDHIDGLGELVSSDQQLTTAQSLADALKHILSQQGYPVDNIRLQDVIRKHDTSRAIEQGRGINTLGGIVEVLRGLGIEESPEILQQPDAAFLPLLAYHIRYGWGVIDGKSPQGSWNLRQEDFTHPASLDEVKLVLRLRLKENHIKKRNANFSDLLKKDLFRYKGVVIEAVIASFLINFLALAVSLFSMQVYDRVIPTRSQYTLIILASGVALIIIFESFMKFARSKIMDKVVVGLDQYLSREVFQRLLRVRIDQMPGSVGSMAAQLRGYEQVRSFFTASTLFGLVDLPMTILFITLIAYIGSPLVALVPIIAAIIAVTMGLTARKRIDAIAAEGASASYYKTGLLVETVEGVETIKAGAGSWKFLSRWLDVMNITIKNDLNMKHANDNLSYFAQMLQQFSYVGIVIVGSFVVMSGDMTMGGLIACSILGGRVLAPVMAIPNLLVQYSHAKAAKSMIESIFALEQDNHGVNYPLSPTKIRGHYQCDDLVFNYTGNDRPAVSVKRLVIQPGERIAILGPIGSGKSTLLKLLSGLYAPTSGRILLDGLDIQQISRESLSEQVGYLQQDHRLFQGTLRENLLIGMPAPNDDVLHDALQKTGLINLVSNHSSGLDLPISEGGRGLSGGQKQLVAFTRLLLTKPSVLLIDEPTASMDNRQEQRCLQVLRHELQQGQTLVVSTHKTALLDLVDRIIIMDNHQIVMDGPKEAVLKQLMQNEQAKRQGSNEQITQQQAPRAAIQATAKGPNSPQPGTPPNAPQSQGPTGQPQHPKPAVDDINAANSGQAPSRPANQQIVIKPASEIKATQTPSADVNATTNQSQSTSQVNQAGAEDQRAASTAVKSSIVINPKSEEK</sequence>
<keyword evidence="2 8" id="KW-0812">Transmembrane</keyword>
<dbReference type="PROSITE" id="PS50893">
    <property type="entry name" value="ABC_TRANSPORTER_2"/>
    <property type="match status" value="1"/>
</dbReference>
<feature type="compositionally biased region" description="Low complexity" evidence="7">
    <location>
        <begin position="826"/>
        <end position="842"/>
    </location>
</feature>
<feature type="domain" description="ABC transmembrane type-1" evidence="10">
    <location>
        <begin position="188"/>
        <end position="467"/>
    </location>
</feature>
<dbReference type="InterPro" id="IPR003439">
    <property type="entry name" value="ABC_transporter-like_ATP-bd"/>
</dbReference>
<feature type="transmembrane region" description="Helical" evidence="8">
    <location>
        <begin position="219"/>
        <end position="239"/>
    </location>
</feature>
<evidence type="ECO:0000256" key="4">
    <source>
        <dbReference type="ARBA" id="ARBA00022840"/>
    </source>
</evidence>
<dbReference type="GO" id="GO:0005524">
    <property type="term" value="F:ATP binding"/>
    <property type="evidence" value="ECO:0007669"/>
    <property type="project" value="UniProtKB-KW"/>
</dbReference>
<proteinExistence type="predicted"/>
<dbReference type="Gene3D" id="1.20.1560.10">
    <property type="entry name" value="ABC transporter type 1, transmembrane domain"/>
    <property type="match status" value="1"/>
</dbReference>
<dbReference type="Pfam" id="PF00664">
    <property type="entry name" value="ABC_membrane"/>
    <property type="match status" value="1"/>
</dbReference>
<dbReference type="GO" id="GO:0005886">
    <property type="term" value="C:plasma membrane"/>
    <property type="evidence" value="ECO:0007669"/>
    <property type="project" value="UniProtKB-SubCell"/>
</dbReference>
<dbReference type="OrthoDB" id="9787557at2"/>
<evidence type="ECO:0000256" key="2">
    <source>
        <dbReference type="ARBA" id="ARBA00022692"/>
    </source>
</evidence>
<feature type="compositionally biased region" description="Pro residues" evidence="7">
    <location>
        <begin position="762"/>
        <end position="771"/>
    </location>
</feature>
<keyword evidence="4" id="KW-0067">ATP-binding</keyword>
<feature type="compositionally biased region" description="Polar residues" evidence="7">
    <location>
        <begin position="1"/>
        <end position="13"/>
    </location>
</feature>
<evidence type="ECO:0000256" key="3">
    <source>
        <dbReference type="ARBA" id="ARBA00022741"/>
    </source>
</evidence>
<keyword evidence="3" id="KW-0547">Nucleotide-binding</keyword>
<evidence type="ECO:0000313" key="12">
    <source>
        <dbReference type="Proteomes" id="UP000442109"/>
    </source>
</evidence>
<feature type="region of interest" description="Disordered" evidence="7">
    <location>
        <begin position="732"/>
        <end position="867"/>
    </location>
</feature>
<name>A0A844M0L5_9GAMM</name>
<dbReference type="GO" id="GO:0015421">
    <property type="term" value="F:ABC-type oligopeptide transporter activity"/>
    <property type="evidence" value="ECO:0007669"/>
    <property type="project" value="TreeGrafter"/>
</dbReference>
<dbReference type="InterPro" id="IPR036640">
    <property type="entry name" value="ABC1_TM_sf"/>
</dbReference>
<evidence type="ECO:0000256" key="1">
    <source>
        <dbReference type="ARBA" id="ARBA00004651"/>
    </source>
</evidence>
<evidence type="ECO:0000259" key="9">
    <source>
        <dbReference type="PROSITE" id="PS50893"/>
    </source>
</evidence>
<dbReference type="Pfam" id="PF00005">
    <property type="entry name" value="ABC_tran"/>
    <property type="match status" value="1"/>
</dbReference>